<dbReference type="SUPFAM" id="SSF52540">
    <property type="entry name" value="P-loop containing nucleoside triphosphate hydrolases"/>
    <property type="match status" value="1"/>
</dbReference>
<dbReference type="Pfam" id="PF09115">
    <property type="entry name" value="DNApol3-delta_C"/>
    <property type="match status" value="1"/>
</dbReference>
<evidence type="ECO:0000313" key="10">
    <source>
        <dbReference type="Proteomes" id="UP000283255"/>
    </source>
</evidence>
<evidence type="ECO:0000256" key="2">
    <source>
        <dbReference type="ARBA" id="ARBA00014363"/>
    </source>
</evidence>
<dbReference type="Pfam" id="PF13177">
    <property type="entry name" value="DNA_pol3_delta2"/>
    <property type="match status" value="1"/>
</dbReference>
<comment type="caution">
    <text evidence="9">The sequence shown here is derived from an EMBL/GenBank/DDBJ whole genome shotgun (WGS) entry which is preliminary data.</text>
</comment>
<evidence type="ECO:0000256" key="4">
    <source>
        <dbReference type="ARBA" id="ARBA00022695"/>
    </source>
</evidence>
<evidence type="ECO:0000256" key="5">
    <source>
        <dbReference type="ARBA" id="ARBA00022705"/>
    </source>
</evidence>
<evidence type="ECO:0000256" key="3">
    <source>
        <dbReference type="ARBA" id="ARBA00022679"/>
    </source>
</evidence>
<keyword evidence="5" id="KW-0235">DNA replication</keyword>
<reference evidence="9 10" key="1">
    <citation type="submission" date="2018-09" db="EMBL/GenBank/DDBJ databases">
        <authorList>
            <person name="Wang F."/>
        </authorList>
    </citation>
    <scope>NUCLEOTIDE SEQUENCE [LARGE SCALE GENOMIC DNA]</scope>
    <source>
        <strain evidence="9 10">PLHSC7-2</strain>
    </source>
</reference>
<dbReference type="SUPFAM" id="SSF48019">
    <property type="entry name" value="post-AAA+ oligomerization domain-like"/>
    <property type="match status" value="1"/>
</dbReference>
<dbReference type="Proteomes" id="UP000283255">
    <property type="component" value="Unassembled WGS sequence"/>
</dbReference>
<dbReference type="NCBIfam" id="TIGR00678">
    <property type="entry name" value="holB"/>
    <property type="match status" value="1"/>
</dbReference>
<dbReference type="InterPro" id="IPR027417">
    <property type="entry name" value="P-loop_NTPase"/>
</dbReference>
<dbReference type="GO" id="GO:0009360">
    <property type="term" value="C:DNA polymerase III complex"/>
    <property type="evidence" value="ECO:0007669"/>
    <property type="project" value="InterPro"/>
</dbReference>
<dbReference type="InterPro" id="IPR015199">
    <property type="entry name" value="DNA_pol_III_delta_C"/>
</dbReference>
<feature type="domain" description="DNA polymerase III delta subunit C-terminal" evidence="8">
    <location>
        <begin position="221"/>
        <end position="318"/>
    </location>
</feature>
<protein>
    <recommendedName>
        <fullName evidence="2">DNA polymerase III subunit delta'</fullName>
        <ecNumber evidence="1">2.7.7.7</ecNumber>
    </recommendedName>
</protein>
<dbReference type="GO" id="GO:0008408">
    <property type="term" value="F:3'-5' exonuclease activity"/>
    <property type="evidence" value="ECO:0007669"/>
    <property type="project" value="InterPro"/>
</dbReference>
<keyword evidence="10" id="KW-1185">Reference proteome</keyword>
<dbReference type="Gene3D" id="3.40.50.300">
    <property type="entry name" value="P-loop containing nucleotide triphosphate hydrolases"/>
    <property type="match status" value="1"/>
</dbReference>
<keyword evidence="3 9" id="KW-0808">Transferase</keyword>
<dbReference type="PANTHER" id="PTHR11669:SF8">
    <property type="entry name" value="DNA POLYMERASE III SUBUNIT DELTA"/>
    <property type="match status" value="1"/>
</dbReference>
<dbReference type="InterPro" id="IPR008921">
    <property type="entry name" value="DNA_pol3_clamp-load_cplx_C"/>
</dbReference>
<accession>A0A418YCL8</accession>
<dbReference type="EC" id="2.7.7.7" evidence="1"/>
<evidence type="ECO:0000256" key="7">
    <source>
        <dbReference type="ARBA" id="ARBA00049244"/>
    </source>
</evidence>
<dbReference type="InterPro" id="IPR050238">
    <property type="entry name" value="DNA_Rep/Repair_Clamp_Loader"/>
</dbReference>
<dbReference type="Gene3D" id="1.20.272.10">
    <property type="match status" value="1"/>
</dbReference>
<dbReference type="RefSeq" id="WP_119911451.1">
    <property type="nucleotide sequence ID" value="NZ_QZCH01000019.1"/>
</dbReference>
<name>A0A418YCL8_9GAMM</name>
<keyword evidence="4 9" id="KW-0548">Nucleotidyltransferase</keyword>
<dbReference type="EMBL" id="QZCH01000019">
    <property type="protein sequence ID" value="RJG42260.1"/>
    <property type="molecule type" value="Genomic_DNA"/>
</dbReference>
<dbReference type="InterPro" id="IPR004622">
    <property type="entry name" value="DNA_pol_HolB"/>
</dbReference>
<proteinExistence type="predicted"/>
<dbReference type="OrthoDB" id="9811073at2"/>
<comment type="catalytic activity">
    <reaction evidence="7">
        <text>DNA(n) + a 2'-deoxyribonucleoside 5'-triphosphate = DNA(n+1) + diphosphate</text>
        <dbReference type="Rhea" id="RHEA:22508"/>
        <dbReference type="Rhea" id="RHEA-COMP:17339"/>
        <dbReference type="Rhea" id="RHEA-COMP:17340"/>
        <dbReference type="ChEBI" id="CHEBI:33019"/>
        <dbReference type="ChEBI" id="CHEBI:61560"/>
        <dbReference type="ChEBI" id="CHEBI:173112"/>
        <dbReference type="EC" id="2.7.7.7"/>
    </reaction>
</comment>
<dbReference type="PANTHER" id="PTHR11669">
    <property type="entry name" value="REPLICATION FACTOR C / DNA POLYMERASE III GAMMA-TAU SUBUNIT"/>
    <property type="match status" value="1"/>
</dbReference>
<gene>
    <name evidence="9" type="primary">holB</name>
    <name evidence="9" type="ORF">D1Z90_14255</name>
</gene>
<organism evidence="9 10">
    <name type="scientific">Motilimonas pumila</name>
    <dbReference type="NCBI Taxonomy" id="2303987"/>
    <lineage>
        <taxon>Bacteria</taxon>
        <taxon>Pseudomonadati</taxon>
        <taxon>Pseudomonadota</taxon>
        <taxon>Gammaproteobacteria</taxon>
        <taxon>Alteromonadales</taxon>
        <taxon>Alteromonadales genera incertae sedis</taxon>
        <taxon>Motilimonas</taxon>
    </lineage>
</organism>
<sequence>MIFPWLEPIAQQLAQQYRAAHLHHGLLFCGIKGLGKQALALNLSQLLLCENDGLQSCGFCHSCELFKAGTHPDFHRLADNDKHHISIDDIRSLNKVMAERSQQGGSKVVVIDNAENFNESSANAILKTLEEPSANSYLILQCESLGRLMATITSRCQKITLSAPSFEQTQAWLAQQGVGHSLHSGLFHMHQGAPLALLAALQGEEALTYLGLAPKMDEYLKGKTAPFEVAGYLHNHKEQGLTWLYYWLQDVQKLSLGANQRLLVFAEHASSILQVANQLTVSQVYHLSAELLALQQAFRQQSGLNQELLISQFLLKIKHLFGAKQ</sequence>
<evidence type="ECO:0000259" key="8">
    <source>
        <dbReference type="Pfam" id="PF09115"/>
    </source>
</evidence>
<dbReference type="AlphaFoldDB" id="A0A418YCL8"/>
<evidence type="ECO:0000313" key="9">
    <source>
        <dbReference type="EMBL" id="RJG42260.1"/>
    </source>
</evidence>
<reference evidence="9 10" key="2">
    <citation type="submission" date="2019-01" db="EMBL/GenBank/DDBJ databases">
        <title>Motilimonas pumilus sp. nov., isolated from the gut of sea cucumber (Apostichopus japonicus).</title>
        <authorList>
            <person name="Wang F.-Q."/>
            <person name="Ren L.-H."/>
            <person name="Lin Y.-W."/>
            <person name="Sun G.-H."/>
            <person name="Du Z.-J."/>
            <person name="Zhao J.-X."/>
            <person name="Liu X.-J."/>
            <person name="Liu L.-J."/>
        </authorList>
    </citation>
    <scope>NUCLEOTIDE SEQUENCE [LARGE SCALE GENOMIC DNA]</scope>
    <source>
        <strain evidence="9 10">PLHSC7-2</strain>
    </source>
</reference>
<evidence type="ECO:0000256" key="1">
    <source>
        <dbReference type="ARBA" id="ARBA00012417"/>
    </source>
</evidence>
<evidence type="ECO:0000256" key="6">
    <source>
        <dbReference type="ARBA" id="ARBA00022932"/>
    </source>
</evidence>
<dbReference type="GO" id="GO:0006261">
    <property type="term" value="P:DNA-templated DNA replication"/>
    <property type="evidence" value="ECO:0007669"/>
    <property type="project" value="TreeGrafter"/>
</dbReference>
<keyword evidence="6" id="KW-0239">DNA-directed DNA polymerase</keyword>
<dbReference type="GO" id="GO:0003887">
    <property type="term" value="F:DNA-directed DNA polymerase activity"/>
    <property type="evidence" value="ECO:0007669"/>
    <property type="project" value="UniProtKB-KW"/>
</dbReference>
<dbReference type="GO" id="GO:0003677">
    <property type="term" value="F:DNA binding"/>
    <property type="evidence" value="ECO:0007669"/>
    <property type="project" value="InterPro"/>
</dbReference>